<evidence type="ECO:0000313" key="4">
    <source>
        <dbReference type="Proteomes" id="UP000218231"/>
    </source>
</evidence>
<keyword evidence="4" id="KW-1185">Reference proteome</keyword>
<feature type="compositionally biased region" description="Basic and acidic residues" evidence="2">
    <location>
        <begin position="1563"/>
        <end position="1586"/>
    </location>
</feature>
<feature type="compositionally biased region" description="Basic and acidic residues" evidence="2">
    <location>
        <begin position="621"/>
        <end position="631"/>
    </location>
</feature>
<feature type="region of interest" description="Disordered" evidence="2">
    <location>
        <begin position="495"/>
        <end position="515"/>
    </location>
</feature>
<organism evidence="3 4">
    <name type="scientific">Diploscapter pachys</name>
    <dbReference type="NCBI Taxonomy" id="2018661"/>
    <lineage>
        <taxon>Eukaryota</taxon>
        <taxon>Metazoa</taxon>
        <taxon>Ecdysozoa</taxon>
        <taxon>Nematoda</taxon>
        <taxon>Chromadorea</taxon>
        <taxon>Rhabditida</taxon>
        <taxon>Rhabditina</taxon>
        <taxon>Rhabditomorpha</taxon>
        <taxon>Rhabditoidea</taxon>
        <taxon>Rhabditidae</taxon>
        <taxon>Diploscapter</taxon>
    </lineage>
</organism>
<feature type="region of interest" description="Disordered" evidence="2">
    <location>
        <begin position="618"/>
        <end position="647"/>
    </location>
</feature>
<evidence type="ECO:0000313" key="3">
    <source>
        <dbReference type="EMBL" id="PAV68904.1"/>
    </source>
</evidence>
<keyword evidence="1" id="KW-0175">Coiled coil</keyword>
<dbReference type="EMBL" id="LIAE01009663">
    <property type="protein sequence ID" value="PAV68904.1"/>
    <property type="molecule type" value="Genomic_DNA"/>
</dbReference>
<comment type="caution">
    <text evidence="3">The sequence shown here is derived from an EMBL/GenBank/DDBJ whole genome shotgun (WGS) entry which is preliminary data.</text>
</comment>
<feature type="region of interest" description="Disordered" evidence="2">
    <location>
        <begin position="1562"/>
        <end position="1586"/>
    </location>
</feature>
<evidence type="ECO:0000256" key="2">
    <source>
        <dbReference type="SAM" id="MobiDB-lite"/>
    </source>
</evidence>
<accession>A0A2A2K4L9</accession>
<evidence type="ECO:0000256" key="1">
    <source>
        <dbReference type="SAM" id="Coils"/>
    </source>
</evidence>
<dbReference type="Proteomes" id="UP000218231">
    <property type="component" value="Unassembled WGS sequence"/>
</dbReference>
<feature type="region of interest" description="Disordered" evidence="2">
    <location>
        <begin position="1290"/>
        <end position="1312"/>
    </location>
</feature>
<reference evidence="3 4" key="1">
    <citation type="journal article" date="2017" name="Curr. Biol.">
        <title>Genome architecture and evolution of a unichromosomal asexual nematode.</title>
        <authorList>
            <person name="Fradin H."/>
            <person name="Zegar C."/>
            <person name="Gutwein M."/>
            <person name="Lucas J."/>
            <person name="Kovtun M."/>
            <person name="Corcoran D."/>
            <person name="Baugh L.R."/>
            <person name="Kiontke K."/>
            <person name="Gunsalus K."/>
            <person name="Fitch D.H."/>
            <person name="Piano F."/>
        </authorList>
    </citation>
    <scope>NUCLEOTIDE SEQUENCE [LARGE SCALE GENOMIC DNA]</scope>
    <source>
        <strain evidence="3">PF1309</strain>
    </source>
</reference>
<gene>
    <name evidence="3" type="ORF">WR25_26010</name>
</gene>
<proteinExistence type="predicted"/>
<feature type="compositionally biased region" description="Basic and acidic residues" evidence="2">
    <location>
        <begin position="1302"/>
        <end position="1312"/>
    </location>
</feature>
<name>A0A2A2K4L9_9BILA</name>
<feature type="coiled-coil region" evidence="1">
    <location>
        <begin position="1759"/>
        <end position="1786"/>
    </location>
</feature>
<protein>
    <submittedName>
        <fullName evidence="3">Uncharacterized protein</fullName>
    </submittedName>
</protein>
<sequence length="1831" mass="193420">MVGQPRTITRSERIEGGGKRIVGRAGPGVGSVDDEAADAFERGGLVAGVTVELAHQFLRMVGDERDRVAHAGDEDVEEALVGEVGLVGEHDPDSAIGGDALRHVHVERVGERQAREHRVAGLERDRVFRGEFDGDAAVLDCRDSRERGIVHAAVLVVVGPADRLALVQVHGIEGGYLEAFKGDRRVELLGHEADTLAAATHLDLARKDPRNLEGAAPSQPDLRDMPGDGDLLADLVGLRVAQFLRRHADAVVDGDVEAGAFERPLGEEAVLDAGVDFAACLAARGEYGGDGALVGGKRQPEVGCVRGGAGGVVGVGPGAWAHLDDIVAEHAERGARLAHIGEFGDGLERIGALAQIVVHVGDRRAGRLDDRERLAGIDRHELLLVADAADRFDPERIGDAEEFEEVVVRNHRHLVDDDDGVLHLVAPGLRGGRVGGGDVAFALPDERGDRLCLDPRPGLHVGDHLVLEGKAVEATALAFEGAGGRLEDGRLASAGDALDEGDTVGARDDEGGGGELAGVEVVRRGRLEERRRGIGGDDGGDGIAALVDCGEDAFLGGERFRGGDHAVAGVMLADLAGDEAAGRGEPLDAALDMLDGNALHAEVERLLGEAVDVEGGFAGSEDAHRRGDGELRAGIGGGAGDAGDAPVDQRIGGGEVMAEDLAGGGDGAADRVGAALERAAACVMVLRAREALGRREQVLAVEAEGCRLVDPVLAQGVAIVVAEFGIAGARGHLAQPLRAPDPELLGSRENVGAALAEGVDDLLRYAGDLEGAVLAAGFDLEADLLHAGAQVCVIDRADDGVVGPDAVGVERLPLAVGHAGHVGDDRVDVRLRVEGAARVVLEEGVDEVAGLDGHLLAADVLAGLGEVLLDPRHGLADRLHLHAVRPEDPLVAGDIGHQRHRFGGREGEVEAGAAVLDLADLFARRQLTVQRALEGRLVDRTRQAGVGRALAAPLANLTVLGRAPDAERTDAIECMGSVHAQPIIAIDIGVMMVMVMVAGAEVLADLDDGIARSLGRVGTNIPGCALTGIAQVLEHDDLATGLPLCLTLRTLGVWGGIGVARIEPLGGFALRLLAGLDLAFGRSGEDAVRQRRVGVAWFGFRLTRLRVAVPPVLLRRFAHAPLLSASGLIVRRSRTALHEAVGDTRVMLPFETDARGGKAFGELDVPVHGGKVGDVVGDDQRLDLGARGQRRGIAGRIIAVAIAFIHLADLAVADVARALLGGVEVGGSEDQFGARQRGQVAGIFLAVNLHQLVEGVDTEDDRAAIVARGLQALFDRGQAVERADLVEHEPGAQRARVRHGHERMDGKVGPERQQRPVHLEVGVRAGDEEDRTGLLFGRDPLLDREALLVFGQQQERLGVGVVDGADRLGHAGGFGRGERVGDGLFEVTVDVLEVGGHQVLGERPVGRLTVLDELQAHLDEQACVERVEDGIAVGIVERLCIGAGEVEDDGAVLALTHLFEECPKRGGLARSGRADEHRVRLFEPVRIGDAGDRIGVVDAGGFALGERLLQDDTRIDVGEEGRGILAEAVEVESGYLLVEHVAGYEHRAALMAVLHHRLAATRGEGEVPDRQRDRDERGEQRRADEAAYRLGPGTRHFGNVGDISHDGRMHRIIGHPQPDREDDGVGYEEGADPDQERHLRALHPHADGGVEKLRTAGEVARVAGAFAARRGMRQMDRTAIAADAQRAYGVHYCSPISSVLYRCWLVLRVAPGRVPVSPRIGSDVRRKWVLDGVLRTPGFMASADIISPISLTKRTMEMAKSLDAELAAIEAEERKLSERRKAHQGRLREAAIQSVEKAGLLKLPLDRLDGLMRVVKTLGVEEVEKRLKASA</sequence>